<dbReference type="FunFam" id="2.60.120.650:FF:000026">
    <property type="entry name" value="Transcription factor jumonji domain-containing protein"/>
    <property type="match status" value="1"/>
</dbReference>
<dbReference type="InterPro" id="IPR001841">
    <property type="entry name" value="Znf_RING"/>
</dbReference>
<dbReference type="CDD" id="cd02208">
    <property type="entry name" value="cupin_RmlC-like"/>
    <property type="match status" value="1"/>
</dbReference>
<comment type="cofactor">
    <cofactor evidence="1">
        <name>Fe(2+)</name>
        <dbReference type="ChEBI" id="CHEBI:29033"/>
    </cofactor>
</comment>
<evidence type="ECO:0000256" key="4">
    <source>
        <dbReference type="ARBA" id="ARBA00022723"/>
    </source>
</evidence>
<evidence type="ECO:0008006" key="18">
    <source>
        <dbReference type="Google" id="ProtNLM"/>
    </source>
</evidence>
<keyword evidence="4" id="KW-0479">Metal-binding</keyword>
<dbReference type="PROSITE" id="PS51184">
    <property type="entry name" value="JMJC"/>
    <property type="match status" value="1"/>
</dbReference>
<evidence type="ECO:0000256" key="7">
    <source>
        <dbReference type="ARBA" id="ARBA00023002"/>
    </source>
</evidence>
<organism evidence="16 17">
    <name type="scientific">Lactuca saligna</name>
    <name type="common">Willowleaf lettuce</name>
    <dbReference type="NCBI Taxonomy" id="75948"/>
    <lineage>
        <taxon>Eukaryota</taxon>
        <taxon>Viridiplantae</taxon>
        <taxon>Streptophyta</taxon>
        <taxon>Embryophyta</taxon>
        <taxon>Tracheophyta</taxon>
        <taxon>Spermatophyta</taxon>
        <taxon>Magnoliopsida</taxon>
        <taxon>eudicotyledons</taxon>
        <taxon>Gunneridae</taxon>
        <taxon>Pentapetalae</taxon>
        <taxon>asterids</taxon>
        <taxon>campanulids</taxon>
        <taxon>Asterales</taxon>
        <taxon>Asteraceae</taxon>
        <taxon>Cichorioideae</taxon>
        <taxon>Cichorieae</taxon>
        <taxon>Lactucinae</taxon>
        <taxon>Lactuca</taxon>
    </lineage>
</organism>
<dbReference type="GO" id="GO:0032454">
    <property type="term" value="F:histone H3K9 demethylase activity"/>
    <property type="evidence" value="ECO:0007669"/>
    <property type="project" value="InterPro"/>
</dbReference>
<evidence type="ECO:0000256" key="5">
    <source>
        <dbReference type="ARBA" id="ARBA00022771"/>
    </source>
</evidence>
<dbReference type="GO" id="GO:0000785">
    <property type="term" value="C:chromatin"/>
    <property type="evidence" value="ECO:0007669"/>
    <property type="project" value="TreeGrafter"/>
</dbReference>
<comment type="function">
    <text evidence="12">May function as histone H3 lysine demethylase and be involved in regulation of gene expression.</text>
</comment>
<accession>A0AA35ZH55</accession>
<keyword evidence="7" id="KW-0560">Oxidoreductase</keyword>
<dbReference type="GO" id="GO:0003712">
    <property type="term" value="F:transcription coregulator activity"/>
    <property type="evidence" value="ECO:0007669"/>
    <property type="project" value="TreeGrafter"/>
</dbReference>
<evidence type="ECO:0000259" key="15">
    <source>
        <dbReference type="PROSITE" id="PS51184"/>
    </source>
</evidence>
<evidence type="ECO:0000256" key="12">
    <source>
        <dbReference type="ARBA" id="ARBA00060112"/>
    </source>
</evidence>
<reference evidence="16" key="1">
    <citation type="submission" date="2023-04" db="EMBL/GenBank/DDBJ databases">
        <authorList>
            <person name="Vijverberg K."/>
            <person name="Xiong W."/>
            <person name="Schranz E."/>
        </authorList>
    </citation>
    <scope>NUCLEOTIDE SEQUENCE</scope>
</reference>
<evidence type="ECO:0000313" key="16">
    <source>
        <dbReference type="EMBL" id="CAI9292521.1"/>
    </source>
</evidence>
<sequence length="901" mass="104166">MLIHDSSNIFSSSGAHCRGATFFSQGFSLSFSFRVGWYRFKFEFGFHSRTNSIFDLIGGLLPGIIIATIDDSFSLFFVIFGANINGFVKMEVLIPNETQVSKYSTNEINTKQKVCNFLQYGRKRKLQSLIDPQKRSYKVSSLKRTRTPIKKDTPWIKTKAFHGKNIMPNYDSAPDICDSDEDDSEEEDDDYYEYIPSSSRRSNTMKLDHKSGKEPLKCHQCKRNDRIKFIPCSKCKEKLYCVHCIKQWYPQLSEEDIEEICPFCRGNCNCNLCLNSNIKMPKIEFDDDVKLQYLHYLINSLLPFIKQIREEQMEEIAIEAFAQGVPQSSIQIQQTNCSNDERIFCDHCSTSIVNLHRSCSNCSYELCLTCCHEIRNNNLLDEKVTFGYLHRGSDYIHGGYPLLDTCHEYISTKESSSITKWVAEDNGNIFCAPKENGGCGDSLLELKRILEENWIENLEKRAEYILNNFKVDQPNVGLLENGGDSDMYFRVGNREGSNGNYLYCPSSKDVKRSEEIVRFRDHFAKGEPVTVREVLEETSGLSWDPMVMWRALGEHVDESVRLKMSKVKTIDCLAGCEVEISTKKFFKGYTEGRQYLNSWPEMLKLKDWPPSDKFEDLLPRHCDEFISALPFRDYTDPKTGFLNLAVKLPPDVLKPDLGPKTYIAYGMAQELGRGDSVTKLHCDMSDAVNILTHATKVSISDEQQLAIQKLKRRHKIQDEREKNGSLVECDLYDCYPHPQEDTEDKGGALWDIFRREDVKILEEYLLKHSKEFRHTYCCPVNKVYHPIHDQAFYLTLEHKRKLKEEYGIEPWSFEQRVGEAVFIPAGCPHQVRNLKSCTKVAVDFVSPENIQECIRLTHEFRKLPRGHKAKEDKLEIKKMIVHAMQQALTDFEELMHTHQTN</sequence>
<dbReference type="GO" id="GO:0016491">
    <property type="term" value="F:oxidoreductase activity"/>
    <property type="evidence" value="ECO:0007669"/>
    <property type="project" value="UniProtKB-KW"/>
</dbReference>
<keyword evidence="9" id="KW-0805">Transcription regulation</keyword>
<evidence type="ECO:0000256" key="1">
    <source>
        <dbReference type="ARBA" id="ARBA00001954"/>
    </source>
</evidence>
<keyword evidence="11" id="KW-0539">Nucleus</keyword>
<dbReference type="InterPro" id="IPR045109">
    <property type="entry name" value="LSDs-like"/>
</dbReference>
<proteinExistence type="inferred from homology"/>
<dbReference type="SUPFAM" id="SSF51197">
    <property type="entry name" value="Clavaminate synthase-like"/>
    <property type="match status" value="1"/>
</dbReference>
<dbReference type="GO" id="GO:0000118">
    <property type="term" value="C:histone deacetylase complex"/>
    <property type="evidence" value="ECO:0007669"/>
    <property type="project" value="TreeGrafter"/>
</dbReference>
<dbReference type="Pfam" id="PF02373">
    <property type="entry name" value="JmjC"/>
    <property type="match status" value="1"/>
</dbReference>
<dbReference type="Proteomes" id="UP001177003">
    <property type="component" value="Chromosome 7"/>
</dbReference>
<keyword evidence="8" id="KW-0408">Iron</keyword>
<dbReference type="Pfam" id="PF10497">
    <property type="entry name" value="zf-4CXXC_R1"/>
    <property type="match status" value="1"/>
</dbReference>
<dbReference type="Gene3D" id="2.60.120.650">
    <property type="entry name" value="Cupin"/>
    <property type="match status" value="1"/>
</dbReference>
<dbReference type="SMART" id="SM00558">
    <property type="entry name" value="JmjC"/>
    <property type="match status" value="1"/>
</dbReference>
<dbReference type="GO" id="GO:0031490">
    <property type="term" value="F:chromatin DNA binding"/>
    <property type="evidence" value="ECO:0007669"/>
    <property type="project" value="TreeGrafter"/>
</dbReference>
<dbReference type="PANTHER" id="PTHR12549">
    <property type="entry name" value="JMJC DOMAIN-CONTAINING HISTONE DEMETHYLATION PROTEIN"/>
    <property type="match status" value="1"/>
</dbReference>
<dbReference type="AlphaFoldDB" id="A0AA35ZH55"/>
<dbReference type="PANTHER" id="PTHR12549:SF37">
    <property type="entry name" value="LYSINE-SPECIFIC DEMETHYLASE JMJ26"/>
    <property type="match status" value="1"/>
</dbReference>
<evidence type="ECO:0000256" key="13">
    <source>
        <dbReference type="PROSITE-ProRule" id="PRU00175"/>
    </source>
</evidence>
<dbReference type="PROSITE" id="PS50089">
    <property type="entry name" value="ZF_RING_2"/>
    <property type="match status" value="1"/>
</dbReference>
<keyword evidence="17" id="KW-1185">Reference proteome</keyword>
<dbReference type="GO" id="GO:0008270">
    <property type="term" value="F:zinc ion binding"/>
    <property type="evidence" value="ECO:0007669"/>
    <property type="project" value="UniProtKB-KW"/>
</dbReference>
<name>A0AA35ZH55_LACSI</name>
<evidence type="ECO:0000259" key="14">
    <source>
        <dbReference type="PROSITE" id="PS50089"/>
    </source>
</evidence>
<keyword evidence="5 13" id="KW-0863">Zinc-finger</keyword>
<dbReference type="InterPro" id="IPR018866">
    <property type="entry name" value="Znf-4CXXC_R1"/>
</dbReference>
<gene>
    <name evidence="16" type="ORF">LSALG_LOCUS31586</name>
</gene>
<evidence type="ECO:0000256" key="9">
    <source>
        <dbReference type="ARBA" id="ARBA00023015"/>
    </source>
</evidence>
<feature type="domain" description="JmjC" evidence="15">
    <location>
        <begin position="637"/>
        <end position="861"/>
    </location>
</feature>
<dbReference type="EMBL" id="OX465083">
    <property type="protein sequence ID" value="CAI9292521.1"/>
    <property type="molecule type" value="Genomic_DNA"/>
</dbReference>
<comment type="similarity">
    <text evidence="3">Belongs to the JARID1 histone demethylase family.</text>
</comment>
<keyword evidence="6" id="KW-0862">Zinc</keyword>
<feature type="domain" description="RING-type" evidence="14">
    <location>
        <begin position="218"/>
        <end position="265"/>
    </location>
</feature>
<evidence type="ECO:0000256" key="6">
    <source>
        <dbReference type="ARBA" id="ARBA00022833"/>
    </source>
</evidence>
<dbReference type="GO" id="GO:0006357">
    <property type="term" value="P:regulation of transcription by RNA polymerase II"/>
    <property type="evidence" value="ECO:0007669"/>
    <property type="project" value="TreeGrafter"/>
</dbReference>
<protein>
    <recommendedName>
        <fullName evidence="18">JmjC domain-containing protein</fullName>
    </recommendedName>
</protein>
<dbReference type="InterPro" id="IPR003347">
    <property type="entry name" value="JmjC_dom"/>
</dbReference>
<evidence type="ECO:0000256" key="2">
    <source>
        <dbReference type="ARBA" id="ARBA00004123"/>
    </source>
</evidence>
<evidence type="ECO:0000256" key="3">
    <source>
        <dbReference type="ARBA" id="ARBA00006801"/>
    </source>
</evidence>
<evidence type="ECO:0000256" key="8">
    <source>
        <dbReference type="ARBA" id="ARBA00023004"/>
    </source>
</evidence>
<comment type="subcellular location">
    <subcellularLocation>
        <location evidence="2">Nucleus</location>
    </subcellularLocation>
</comment>
<evidence type="ECO:0000256" key="10">
    <source>
        <dbReference type="ARBA" id="ARBA00023163"/>
    </source>
</evidence>
<evidence type="ECO:0000313" key="17">
    <source>
        <dbReference type="Proteomes" id="UP001177003"/>
    </source>
</evidence>
<evidence type="ECO:0000256" key="11">
    <source>
        <dbReference type="ARBA" id="ARBA00023242"/>
    </source>
</evidence>
<keyword evidence="10" id="KW-0804">Transcription</keyword>